<accession>A0A3D8R7E1</accession>
<evidence type="ECO:0008006" key="4">
    <source>
        <dbReference type="Google" id="ProtNLM"/>
    </source>
</evidence>
<dbReference type="OrthoDB" id="265717at2759"/>
<dbReference type="Proteomes" id="UP000256645">
    <property type="component" value="Unassembled WGS sequence"/>
</dbReference>
<name>A0A3D8R7E1_9HELO</name>
<dbReference type="AlphaFoldDB" id="A0A3D8R7E1"/>
<dbReference type="InterPro" id="IPR052895">
    <property type="entry name" value="HetReg/Transcr_Mod"/>
</dbReference>
<protein>
    <recommendedName>
        <fullName evidence="4">Heterokaryon incompatibility domain-containing protein</fullName>
    </recommendedName>
</protein>
<organism evidence="2 3">
    <name type="scientific">Coleophoma cylindrospora</name>
    <dbReference type="NCBI Taxonomy" id="1849047"/>
    <lineage>
        <taxon>Eukaryota</taxon>
        <taxon>Fungi</taxon>
        <taxon>Dikarya</taxon>
        <taxon>Ascomycota</taxon>
        <taxon>Pezizomycotina</taxon>
        <taxon>Leotiomycetes</taxon>
        <taxon>Helotiales</taxon>
        <taxon>Dermateaceae</taxon>
        <taxon>Coleophoma</taxon>
    </lineage>
</organism>
<gene>
    <name evidence="2" type="ORF">BP6252_08870</name>
</gene>
<dbReference type="PANTHER" id="PTHR24148">
    <property type="entry name" value="ANKYRIN REPEAT DOMAIN-CONTAINING PROTEIN 39 HOMOLOG-RELATED"/>
    <property type="match status" value="1"/>
</dbReference>
<evidence type="ECO:0000256" key="1">
    <source>
        <dbReference type="SAM" id="MobiDB-lite"/>
    </source>
</evidence>
<proteinExistence type="predicted"/>
<keyword evidence="3" id="KW-1185">Reference proteome</keyword>
<evidence type="ECO:0000313" key="3">
    <source>
        <dbReference type="Proteomes" id="UP000256645"/>
    </source>
</evidence>
<dbReference type="PANTHER" id="PTHR24148:SF73">
    <property type="entry name" value="HET DOMAIN PROTEIN (AFU_ORTHOLOGUE AFUA_8G01020)"/>
    <property type="match status" value="1"/>
</dbReference>
<reference evidence="2 3" key="1">
    <citation type="journal article" date="2018" name="IMA Fungus">
        <title>IMA Genome-F 9: Draft genome sequence of Annulohypoxylon stygium, Aspergillus mulundensis, Berkeleyomyces basicola (syn. Thielaviopsis basicola), Ceratocystis smalleyi, two Cercospora beticola strains, Coleophoma cylindrospora, Fusarium fracticaudum, Phialophora cf. hyalina, and Morchella septimelata.</title>
        <authorList>
            <person name="Wingfield B.D."/>
            <person name="Bills G.F."/>
            <person name="Dong Y."/>
            <person name="Huang W."/>
            <person name="Nel W.J."/>
            <person name="Swalarsk-Parry B.S."/>
            <person name="Vaghefi N."/>
            <person name="Wilken P.M."/>
            <person name="An Z."/>
            <person name="de Beer Z.W."/>
            <person name="De Vos L."/>
            <person name="Chen L."/>
            <person name="Duong T.A."/>
            <person name="Gao Y."/>
            <person name="Hammerbacher A."/>
            <person name="Kikkert J.R."/>
            <person name="Li Y."/>
            <person name="Li H."/>
            <person name="Li K."/>
            <person name="Li Q."/>
            <person name="Liu X."/>
            <person name="Ma X."/>
            <person name="Naidoo K."/>
            <person name="Pethybridge S.J."/>
            <person name="Sun J."/>
            <person name="Steenkamp E.T."/>
            <person name="van der Nest M.A."/>
            <person name="van Wyk S."/>
            <person name="Wingfield M.J."/>
            <person name="Xiong C."/>
            <person name="Yue Q."/>
            <person name="Zhang X."/>
        </authorList>
    </citation>
    <scope>NUCLEOTIDE SEQUENCE [LARGE SCALE GENOMIC DNA]</scope>
    <source>
        <strain evidence="2 3">BP6252</strain>
    </source>
</reference>
<evidence type="ECO:0000313" key="2">
    <source>
        <dbReference type="EMBL" id="RDW69850.1"/>
    </source>
</evidence>
<dbReference type="EMBL" id="PDLM01000009">
    <property type="protein sequence ID" value="RDW69850.1"/>
    <property type="molecule type" value="Genomic_DNA"/>
</dbReference>
<feature type="region of interest" description="Disordered" evidence="1">
    <location>
        <begin position="292"/>
        <end position="327"/>
    </location>
</feature>
<sequence>MVYCLNSRKKPPFCQQDRDMLPLLLASRNLKSLSERTRTLLRAIIRFRAQEQEYGGFSKSARMCLFDALVMSRHSLATDPRDKVYALLGMTSDGSNLVPLPMYTRPVDKIFHGVTNEMTKSQQPRNILLLAKWAPLQERSKNSAGWCVDWAEPSYPVPPWLTKVPRSVPNAVSSRVEFDGSRLLTQGRLIATITEVQGARPIVLASPEKSSRRFACSANRPSGTPIERQIGYYSPEFDRITDALARMIRDVNKREASADYDISCVEDVLHLLGELPWQGNPIWEWARQYNSARTSDDPDSSDDNETIPSSARPSVPSTPPQESLQLPLHEKKAVSGSLLRLVRWSRDTGTAVDSPWSPRPQAPPQAAFQFWEDVLAALDVILEFKLRFSLAVHTTTKRRNLVLVCEDAKPGDQIYQIEHADLPVVLRSSHGTFGLIGEVYVTRQENGKWSMAHPEVPADDPFQAPPAPDVESLSIQVEKGSPRRNPSYESLYLEWSSDVLAKWLYKSRARARSTAAVIYGDNNLETGRTCAHETDPKLALPTSNRRPELSPGKSRILRLEYDTLRIYKPLPGLSLQGNLANKLMSIVICGTTGHGFVYLKSIVEYGTKDLGGCNGDLLMVLG</sequence>
<comment type="caution">
    <text evidence="2">The sequence shown here is derived from an EMBL/GenBank/DDBJ whole genome shotgun (WGS) entry which is preliminary data.</text>
</comment>